<gene>
    <name evidence="1" type="ORF">A3D77_00255</name>
</gene>
<dbReference type="Proteomes" id="UP000176923">
    <property type="component" value="Unassembled WGS sequence"/>
</dbReference>
<dbReference type="SUPFAM" id="SSF81301">
    <property type="entry name" value="Nucleotidyltransferase"/>
    <property type="match status" value="1"/>
</dbReference>
<dbReference type="Gene3D" id="3.30.460.40">
    <property type="match status" value="1"/>
</dbReference>
<comment type="caution">
    <text evidence="1">The sequence shown here is derived from an EMBL/GenBank/DDBJ whole genome shotgun (WGS) entry which is preliminary data.</text>
</comment>
<name>A0A1F5ZWV6_9BACT</name>
<evidence type="ECO:0000313" key="2">
    <source>
        <dbReference type="Proteomes" id="UP000176923"/>
    </source>
</evidence>
<protein>
    <submittedName>
        <fullName evidence="1">Uncharacterized protein</fullName>
    </submittedName>
</protein>
<accession>A0A1F5ZWV6</accession>
<organism evidence="1 2">
    <name type="scientific">Candidatus Gottesmanbacteria bacterium RIFCSPHIGHO2_02_FULL_39_11</name>
    <dbReference type="NCBI Taxonomy" id="1798382"/>
    <lineage>
        <taxon>Bacteria</taxon>
        <taxon>Candidatus Gottesmaniibacteriota</taxon>
    </lineage>
</organism>
<dbReference type="EMBL" id="MFJL01000007">
    <property type="protein sequence ID" value="OGG16853.1"/>
    <property type="molecule type" value="Genomic_DNA"/>
</dbReference>
<dbReference type="InterPro" id="IPR043519">
    <property type="entry name" value="NT_sf"/>
</dbReference>
<sequence>MELSGQSDILSYIVNQFDIYHIPYLLTGSIAVAGYGYPRTTHDIDFILEINPQNQNAVTLFLKNLDKSFITDNLPLSSSLTNSLITLLHISTGIKIDLWVLDKKDDFEESKFARGKKSKINGMDITQAAAEDIIITKLKWCKKIRSERHLTDCAGILAIQEKLDMKYLKKWIKKLGLSKVWKDVQKIKPQTN</sequence>
<dbReference type="AlphaFoldDB" id="A0A1F5ZWV6"/>
<evidence type="ECO:0000313" key="1">
    <source>
        <dbReference type="EMBL" id="OGG16853.1"/>
    </source>
</evidence>
<reference evidence="1 2" key="1">
    <citation type="journal article" date="2016" name="Nat. Commun.">
        <title>Thousands of microbial genomes shed light on interconnected biogeochemical processes in an aquifer system.</title>
        <authorList>
            <person name="Anantharaman K."/>
            <person name="Brown C.T."/>
            <person name="Hug L.A."/>
            <person name="Sharon I."/>
            <person name="Castelle C.J."/>
            <person name="Probst A.J."/>
            <person name="Thomas B.C."/>
            <person name="Singh A."/>
            <person name="Wilkins M.J."/>
            <person name="Karaoz U."/>
            <person name="Brodie E.L."/>
            <person name="Williams K.H."/>
            <person name="Hubbard S.S."/>
            <person name="Banfield J.F."/>
        </authorList>
    </citation>
    <scope>NUCLEOTIDE SEQUENCE [LARGE SCALE GENOMIC DNA]</scope>
</reference>
<proteinExistence type="predicted"/>